<keyword evidence="4 5" id="KW-0624">Polysaccharide degradation</keyword>
<dbReference type="Pfam" id="PF00331">
    <property type="entry name" value="Glyco_hydro_10"/>
    <property type="match status" value="1"/>
</dbReference>
<proteinExistence type="inferred from homology"/>
<dbReference type="InterPro" id="IPR001000">
    <property type="entry name" value="GH10_dom"/>
</dbReference>
<keyword evidence="8" id="KW-1185">Reference proteome</keyword>
<dbReference type="PROSITE" id="PS51760">
    <property type="entry name" value="GH10_2"/>
    <property type="match status" value="1"/>
</dbReference>
<dbReference type="OrthoDB" id="9809277at2"/>
<keyword evidence="2 5" id="KW-0119">Carbohydrate metabolism</keyword>
<dbReference type="SMART" id="SM00633">
    <property type="entry name" value="Glyco_10"/>
    <property type="match status" value="1"/>
</dbReference>
<feature type="domain" description="GH10" evidence="6">
    <location>
        <begin position="8"/>
        <end position="363"/>
    </location>
</feature>
<evidence type="ECO:0000256" key="1">
    <source>
        <dbReference type="ARBA" id="ARBA00022801"/>
    </source>
</evidence>
<dbReference type="InterPro" id="IPR017853">
    <property type="entry name" value="GH"/>
</dbReference>
<comment type="caution">
    <text evidence="7">The sequence shown here is derived from an EMBL/GenBank/DDBJ whole genome shotgun (WGS) entry which is preliminary data.</text>
</comment>
<evidence type="ECO:0000313" key="7">
    <source>
        <dbReference type="EMBL" id="RXK62846.1"/>
    </source>
</evidence>
<dbReference type="GO" id="GO:0031176">
    <property type="term" value="F:endo-1,4-beta-xylanase activity"/>
    <property type="evidence" value="ECO:0007669"/>
    <property type="project" value="UniProtKB-EC"/>
</dbReference>
<evidence type="ECO:0000256" key="4">
    <source>
        <dbReference type="ARBA" id="ARBA00023326"/>
    </source>
</evidence>
<evidence type="ECO:0000256" key="5">
    <source>
        <dbReference type="RuleBase" id="RU361174"/>
    </source>
</evidence>
<dbReference type="PANTHER" id="PTHR31490">
    <property type="entry name" value="GLYCOSYL HYDROLASE"/>
    <property type="match status" value="1"/>
</dbReference>
<dbReference type="Gene3D" id="3.20.20.80">
    <property type="entry name" value="Glycosidases"/>
    <property type="match status" value="1"/>
</dbReference>
<protein>
    <recommendedName>
        <fullName evidence="5">Beta-xylanase</fullName>
        <ecNumber evidence="5">3.2.1.8</ecNumber>
    </recommendedName>
</protein>
<evidence type="ECO:0000313" key="8">
    <source>
        <dbReference type="Proteomes" id="UP000290204"/>
    </source>
</evidence>
<keyword evidence="7" id="KW-0858">Xylan degradation</keyword>
<comment type="catalytic activity">
    <reaction evidence="5">
        <text>Endohydrolysis of (1-&gt;4)-beta-D-xylosidic linkages in xylans.</text>
        <dbReference type="EC" id="3.2.1.8"/>
    </reaction>
</comment>
<dbReference type="Proteomes" id="UP000290204">
    <property type="component" value="Unassembled WGS sequence"/>
</dbReference>
<sequence length="366" mass="41864">MKKVNRTIAPDQTLKDVYKDAFLIGAAVTPAITSGADKASQDIVVKHFNTITVENVMKAALINPEPGVFNFKPADDFVAFGEKNKMFIIGHTLVWHNQCPAWFFTNAQGKPNTKEEQIERLRSHIQTVAGRYAGRVHAWDVVNEVIDEDGNYRPTTWVNAFGNGDTLVKYAFEFAAQYAPNTELYYNDFNAWRPSKRDGIVRLVKMLQKEGIRIDGVGMQGHWGLNYPKTKYIEEAIDAYAGCNVKVMITELDVDVLPLTKEGQIIGQGMADKQFQLEEFKTFLDPYQKGLPDSVQRLLTNRYAEFFSIFYKRRDKIDRVTLWGVHDGMNWKNDYPIPRRTNYPLLWDRQRQSKPALQAIMAVPGK</sequence>
<dbReference type="EMBL" id="SDHW01000001">
    <property type="protein sequence ID" value="RXK62846.1"/>
    <property type="molecule type" value="Genomic_DNA"/>
</dbReference>
<evidence type="ECO:0000256" key="3">
    <source>
        <dbReference type="ARBA" id="ARBA00023295"/>
    </source>
</evidence>
<gene>
    <name evidence="7" type="ORF">ESA94_00805</name>
</gene>
<dbReference type="InterPro" id="IPR044846">
    <property type="entry name" value="GH10"/>
</dbReference>
<dbReference type="PRINTS" id="PR00134">
    <property type="entry name" value="GLHYDRLASE10"/>
</dbReference>
<organism evidence="7 8">
    <name type="scientific">Lacibacter luteus</name>
    <dbReference type="NCBI Taxonomy" id="2508719"/>
    <lineage>
        <taxon>Bacteria</taxon>
        <taxon>Pseudomonadati</taxon>
        <taxon>Bacteroidota</taxon>
        <taxon>Chitinophagia</taxon>
        <taxon>Chitinophagales</taxon>
        <taxon>Chitinophagaceae</taxon>
        <taxon>Lacibacter</taxon>
    </lineage>
</organism>
<evidence type="ECO:0000256" key="2">
    <source>
        <dbReference type="ARBA" id="ARBA00023277"/>
    </source>
</evidence>
<dbReference type="AlphaFoldDB" id="A0A4Q1CP13"/>
<keyword evidence="1 5" id="KW-0378">Hydrolase</keyword>
<keyword evidence="3 5" id="KW-0326">Glycosidase</keyword>
<name>A0A4Q1CP13_9BACT</name>
<dbReference type="SUPFAM" id="SSF51445">
    <property type="entry name" value="(Trans)glycosidases"/>
    <property type="match status" value="1"/>
</dbReference>
<dbReference type="GO" id="GO:0045493">
    <property type="term" value="P:xylan catabolic process"/>
    <property type="evidence" value="ECO:0007669"/>
    <property type="project" value="UniProtKB-KW"/>
</dbReference>
<reference evidence="7 8" key="1">
    <citation type="submission" date="2019-01" db="EMBL/GenBank/DDBJ databases">
        <title>Lacibacter sp. strain TTM-7.</title>
        <authorList>
            <person name="Chen W.-M."/>
        </authorList>
    </citation>
    <scope>NUCLEOTIDE SEQUENCE [LARGE SCALE GENOMIC DNA]</scope>
    <source>
        <strain evidence="7 8">TTM-7</strain>
    </source>
</reference>
<accession>A0A4Q1CP13</accession>
<dbReference type="EC" id="3.2.1.8" evidence="5"/>
<evidence type="ECO:0000259" key="6">
    <source>
        <dbReference type="PROSITE" id="PS51760"/>
    </source>
</evidence>
<dbReference type="PANTHER" id="PTHR31490:SF90">
    <property type="entry name" value="ENDO-1,4-BETA-XYLANASE A"/>
    <property type="match status" value="1"/>
</dbReference>
<comment type="similarity">
    <text evidence="5">Belongs to the glycosyl hydrolase 10 (cellulase F) family.</text>
</comment>